<accession>A0A0A9W0Z7</accession>
<dbReference type="InterPro" id="IPR018490">
    <property type="entry name" value="cNMP-bd_dom_sf"/>
</dbReference>
<reference evidence="7" key="2">
    <citation type="submission" date="2014-07" db="EMBL/GenBank/DDBJ databases">
        <authorList>
            <person name="Hull J."/>
        </authorList>
    </citation>
    <scope>NUCLEOTIDE SEQUENCE</scope>
</reference>
<keyword evidence="7" id="KW-0808">Transferase</keyword>
<dbReference type="CDD" id="cd00038">
    <property type="entry name" value="CAP_ED"/>
    <property type="match status" value="2"/>
</dbReference>
<dbReference type="GO" id="GO:0016301">
    <property type="term" value="F:kinase activity"/>
    <property type="evidence" value="ECO:0007669"/>
    <property type="project" value="UniProtKB-KW"/>
</dbReference>
<keyword evidence="4" id="KW-0175">Coiled coil</keyword>
<evidence type="ECO:0000313" key="7">
    <source>
        <dbReference type="EMBL" id="JAF98554.1"/>
    </source>
</evidence>
<dbReference type="EMBL" id="GBRD01000402">
    <property type="protein sequence ID" value="JAG65419.1"/>
    <property type="molecule type" value="Transcribed_RNA"/>
</dbReference>
<dbReference type="GO" id="GO:0005952">
    <property type="term" value="C:cAMP-dependent protein kinase complex"/>
    <property type="evidence" value="ECO:0007669"/>
    <property type="project" value="InterPro"/>
</dbReference>
<keyword evidence="7" id="KW-0418">Kinase</keyword>
<reference evidence="8" key="3">
    <citation type="submission" date="2014-09" db="EMBL/GenBank/DDBJ databases">
        <authorList>
            <person name="Magalhaes I.L.F."/>
            <person name="Oliveira U."/>
            <person name="Santos F.R."/>
            <person name="Vidigal T.H.D.A."/>
            <person name="Brescovit A.D."/>
            <person name="Santos A.J."/>
        </authorList>
    </citation>
    <scope>NUCLEOTIDE SEQUENCE</scope>
</reference>
<dbReference type="InterPro" id="IPR014710">
    <property type="entry name" value="RmlC-like_jellyroll"/>
</dbReference>
<protein>
    <submittedName>
        <fullName evidence="7">cAMP-dependent protein kinase type II regulatory subunit</fullName>
    </submittedName>
</protein>
<evidence type="ECO:0000313" key="8">
    <source>
        <dbReference type="EMBL" id="JAG65419.1"/>
    </source>
</evidence>
<dbReference type="GO" id="GO:0034236">
    <property type="term" value="F:protein kinase A catalytic subunit binding"/>
    <property type="evidence" value="ECO:0007669"/>
    <property type="project" value="TreeGrafter"/>
</dbReference>
<dbReference type="SUPFAM" id="SSF47391">
    <property type="entry name" value="Dimerization-anchoring domain of cAMP-dependent PK regulatory subunit"/>
    <property type="match status" value="1"/>
</dbReference>
<evidence type="ECO:0000259" key="6">
    <source>
        <dbReference type="PROSITE" id="PS50042"/>
    </source>
</evidence>
<feature type="domain" description="Cyclic nucleotide-binding" evidence="6">
    <location>
        <begin position="427"/>
        <end position="543"/>
    </location>
</feature>
<evidence type="ECO:0000256" key="2">
    <source>
        <dbReference type="ARBA" id="ARBA00022566"/>
    </source>
</evidence>
<dbReference type="InterPro" id="IPR050503">
    <property type="entry name" value="cAMP-dep_PK_reg_su-like"/>
</dbReference>
<proteinExistence type="inferred from homology"/>
<dbReference type="PANTHER" id="PTHR11635">
    <property type="entry name" value="CAMP-DEPENDENT PROTEIN KINASE REGULATORY CHAIN"/>
    <property type="match status" value="1"/>
</dbReference>
<sequence length="737" mass="85035">MEQVRSKVILVSDFKCCRKYRHTLPWHVELVGGDDSDATVGAFQFHKSMTEITEVLRPASTQGHSGGDLSSSRGFSDIDLLETTDENLEDEILEVEGEMLGEESEDDVTVCSDWIVFKPRKKKKTKPQEILVTDVKEPSEPEDEVFVSKVTTETIPSAFWKYKDFCKDLPKTPPLKDEALRKRAPSPNSSTPRSDVGMYETKGEDWIWFEGRYLEGGAWEVAAGEDGEYYRMQKQWKEGHWEPAKWLVEKWEKEELELEKERLKELEEKRKQQEILKRADSPGVDIINWSSGPLKLSSCESNKSLKSKNASEMSLQHMRKTVEVEIPCDVIPEDFRDLLLEFARQFVDKLPSDPLDYAVTYFEERLPYMDEVEEEKGEDASELSLFQFSKRRKSLAEPSAYSIDLSDTEKTEAQVEIIIKALHDCWLLKDLDIACYISLVREMYRMTVSARASVRTLEDEADHMYVIESGTYQLSNSLKTVVLKDRGSFGDVSLVGLYNIKFPYDVVALTDGALWCLHKHSFINAKRKMNIHRERLMSEMMMGIELFDNLYEEEFYKLIHCVEIMYFQKGDVLFCEQTKSEGIYFFLFGEVKLIKMDEKIMKTKRGKTKTVKRLKTIGTFSSPHAVGHENLMYGDVWEYSCVARSHILEVALLKIDVLERLVGDVDDIMNRPINEIMTLHEKAKVLRLPGEEDVCEEELDEIEVKGEDEGESAFEEMTPKPTMGRLSIKKPDIDDMI</sequence>
<feature type="region of interest" description="Disordered" evidence="5">
    <location>
        <begin position="176"/>
        <end position="197"/>
    </location>
</feature>
<dbReference type="PROSITE" id="PS50042">
    <property type="entry name" value="CNMP_BINDING_3"/>
    <property type="match status" value="2"/>
</dbReference>
<feature type="domain" description="Cyclic nucleotide-binding" evidence="6">
    <location>
        <begin position="546"/>
        <end position="679"/>
    </location>
</feature>
<evidence type="ECO:0000256" key="4">
    <source>
        <dbReference type="SAM" id="Coils"/>
    </source>
</evidence>
<dbReference type="GO" id="GO:0030552">
    <property type="term" value="F:cAMP binding"/>
    <property type="evidence" value="ECO:0007669"/>
    <property type="project" value="UniProtKB-KW"/>
</dbReference>
<dbReference type="AlphaFoldDB" id="A0A0A9W0Z7"/>
<dbReference type="GO" id="GO:0005829">
    <property type="term" value="C:cytosol"/>
    <property type="evidence" value="ECO:0007669"/>
    <property type="project" value="TreeGrafter"/>
</dbReference>
<gene>
    <name evidence="7" type="primary">KAPR_2</name>
    <name evidence="7" type="ORF">CM83_2158</name>
</gene>
<dbReference type="InterPro" id="IPR000595">
    <property type="entry name" value="cNMP-bd_dom"/>
</dbReference>
<comment type="similarity">
    <text evidence="1">Belongs to the cAMP-dependent kinase regulatory chain family.</text>
</comment>
<dbReference type="Gene3D" id="2.60.120.10">
    <property type="entry name" value="Jelly Rolls"/>
    <property type="match status" value="2"/>
</dbReference>
<dbReference type="SUPFAM" id="SSF51206">
    <property type="entry name" value="cAMP-binding domain-like"/>
    <property type="match status" value="2"/>
</dbReference>
<evidence type="ECO:0000256" key="3">
    <source>
        <dbReference type="ARBA" id="ARBA00023149"/>
    </source>
</evidence>
<reference evidence="7" key="1">
    <citation type="journal article" date="2014" name="PLoS ONE">
        <title>Transcriptome-Based Identification of ABC Transporters in the Western Tarnished Plant Bug Lygus hesperus.</title>
        <authorList>
            <person name="Hull J.J."/>
            <person name="Chaney K."/>
            <person name="Geib S.M."/>
            <person name="Fabrick J.A."/>
            <person name="Brent C.S."/>
            <person name="Walsh D."/>
            <person name="Lavine L.C."/>
        </authorList>
    </citation>
    <scope>NUCLEOTIDE SEQUENCE</scope>
</reference>
<dbReference type="EMBL" id="GBHO01045049">
    <property type="protein sequence ID" value="JAF98554.1"/>
    <property type="molecule type" value="Transcribed_RNA"/>
</dbReference>
<keyword evidence="3" id="KW-0114">cAMP</keyword>
<keyword evidence="2" id="KW-0116">cAMP-binding</keyword>
<dbReference type="PANTHER" id="PTHR11635:SF152">
    <property type="entry name" value="CAMP-DEPENDENT PROTEIN KINASE TYPE I REGULATORY SUBUNIT-RELATED"/>
    <property type="match status" value="1"/>
</dbReference>
<organism evidence="7">
    <name type="scientific">Lygus hesperus</name>
    <name type="common">Western plant bug</name>
    <dbReference type="NCBI Taxonomy" id="30085"/>
    <lineage>
        <taxon>Eukaryota</taxon>
        <taxon>Metazoa</taxon>
        <taxon>Ecdysozoa</taxon>
        <taxon>Arthropoda</taxon>
        <taxon>Hexapoda</taxon>
        <taxon>Insecta</taxon>
        <taxon>Pterygota</taxon>
        <taxon>Neoptera</taxon>
        <taxon>Paraneoptera</taxon>
        <taxon>Hemiptera</taxon>
        <taxon>Heteroptera</taxon>
        <taxon>Panheteroptera</taxon>
        <taxon>Cimicomorpha</taxon>
        <taxon>Miridae</taxon>
        <taxon>Mirini</taxon>
        <taxon>Lygus</taxon>
    </lineage>
</organism>
<feature type="region of interest" description="Disordered" evidence="5">
    <location>
        <begin position="705"/>
        <end position="737"/>
    </location>
</feature>
<keyword evidence="2" id="KW-0547">Nucleotide-binding</keyword>
<dbReference type="GO" id="GO:0004862">
    <property type="term" value="F:cAMP-dependent protein kinase inhibitor activity"/>
    <property type="evidence" value="ECO:0007669"/>
    <property type="project" value="TreeGrafter"/>
</dbReference>
<evidence type="ECO:0000256" key="1">
    <source>
        <dbReference type="ARBA" id="ARBA00005753"/>
    </source>
</evidence>
<evidence type="ECO:0000256" key="5">
    <source>
        <dbReference type="SAM" id="MobiDB-lite"/>
    </source>
</evidence>
<dbReference type="Pfam" id="PF00027">
    <property type="entry name" value="cNMP_binding"/>
    <property type="match status" value="1"/>
</dbReference>
<feature type="coiled-coil region" evidence="4">
    <location>
        <begin position="248"/>
        <end position="276"/>
    </location>
</feature>
<name>A0A0A9W0Z7_LYGHE</name>